<evidence type="ECO:0000256" key="1">
    <source>
        <dbReference type="SAM" id="MobiDB-lite"/>
    </source>
</evidence>
<dbReference type="AlphaFoldDB" id="A0A8S8ZA18"/>
<sequence>MATTDTSDPLAAAKKRRQDIIKEIIVECEEPVTEEDIEVALKEIVIPKVLEEFWDKGLNNSVTPRYWLWSLDYTLYVHFLTEGYSPEFDRKWPMEIGPEGESVPEYDAYVKDKLKEYEHMWQQQPVPQPQSTTNTNTVTEGKKVELLKQTQGEGSGEEAASAASQT</sequence>
<comment type="caution">
    <text evidence="2">The sequence shown here is derived from an EMBL/GenBank/DDBJ whole genome shotgun (WGS) entry which is preliminary data.</text>
</comment>
<evidence type="ECO:0000313" key="2">
    <source>
        <dbReference type="EMBL" id="KAA8623984.1"/>
    </source>
</evidence>
<protein>
    <submittedName>
        <fullName evidence="2">Uncharacterized protein</fullName>
    </submittedName>
</protein>
<dbReference type="Proteomes" id="UP000433876">
    <property type="component" value="Unassembled WGS sequence"/>
</dbReference>
<feature type="region of interest" description="Disordered" evidence="1">
    <location>
        <begin position="121"/>
        <end position="166"/>
    </location>
</feature>
<feature type="compositionally biased region" description="Low complexity" evidence="1">
    <location>
        <begin position="122"/>
        <end position="139"/>
    </location>
</feature>
<accession>A0A8S8ZA18</accession>
<proteinExistence type="predicted"/>
<feature type="compositionally biased region" description="Low complexity" evidence="1">
    <location>
        <begin position="157"/>
        <end position="166"/>
    </location>
</feature>
<dbReference type="EMBL" id="NMPR01000282">
    <property type="protein sequence ID" value="KAA8623984.1"/>
    <property type="molecule type" value="Genomic_DNA"/>
</dbReference>
<reference evidence="2 3" key="1">
    <citation type="submission" date="2017-07" db="EMBL/GenBank/DDBJ databases">
        <title>Genome sequence of the Sordaria macrospora wild type strain R19027.</title>
        <authorList>
            <person name="Nowrousian M."/>
            <person name="Teichert I."/>
            <person name="Kueck U."/>
        </authorList>
    </citation>
    <scope>NUCLEOTIDE SEQUENCE [LARGE SCALE GENOMIC DNA]</scope>
    <source>
        <strain evidence="2 3">R19027</strain>
        <tissue evidence="2">Mycelium</tissue>
    </source>
</reference>
<organism evidence="2 3">
    <name type="scientific">Sordaria macrospora</name>
    <dbReference type="NCBI Taxonomy" id="5147"/>
    <lineage>
        <taxon>Eukaryota</taxon>
        <taxon>Fungi</taxon>
        <taxon>Dikarya</taxon>
        <taxon>Ascomycota</taxon>
        <taxon>Pezizomycotina</taxon>
        <taxon>Sordariomycetes</taxon>
        <taxon>Sordariomycetidae</taxon>
        <taxon>Sordariales</taxon>
        <taxon>Sordariaceae</taxon>
        <taxon>Sordaria</taxon>
    </lineage>
</organism>
<name>A0A8S8ZA18_SORMA</name>
<evidence type="ECO:0000313" key="3">
    <source>
        <dbReference type="Proteomes" id="UP000433876"/>
    </source>
</evidence>
<gene>
    <name evidence="2" type="ORF">SMACR_09088</name>
</gene>
<dbReference type="VEuPathDB" id="FungiDB:SMAC_09088"/>